<protein>
    <recommendedName>
        <fullName evidence="2">Amine oxidase domain-containing protein</fullName>
    </recommendedName>
</protein>
<dbReference type="EMBL" id="GL833122">
    <property type="protein sequence ID" value="EGB11594.1"/>
    <property type="molecule type" value="Genomic_DNA"/>
</dbReference>
<dbReference type="InterPro" id="IPR045892">
    <property type="entry name" value="CrtISO-like"/>
</dbReference>
<feature type="domain" description="Amine oxidase" evidence="2">
    <location>
        <begin position="52"/>
        <end position="555"/>
    </location>
</feature>
<evidence type="ECO:0000259" key="2">
    <source>
        <dbReference type="Pfam" id="PF01593"/>
    </source>
</evidence>
<dbReference type="InterPro" id="IPR036188">
    <property type="entry name" value="FAD/NAD-bd_sf"/>
</dbReference>
<dbReference type="eggNOG" id="KOG4254">
    <property type="taxonomic scope" value="Eukaryota"/>
</dbReference>
<organism evidence="4">
    <name type="scientific">Aureococcus anophagefferens</name>
    <name type="common">Harmful bloom alga</name>
    <dbReference type="NCBI Taxonomy" id="44056"/>
    <lineage>
        <taxon>Eukaryota</taxon>
        <taxon>Sar</taxon>
        <taxon>Stramenopiles</taxon>
        <taxon>Ochrophyta</taxon>
        <taxon>Pelagophyceae</taxon>
        <taxon>Pelagomonadales</taxon>
        <taxon>Pelagomonadaceae</taxon>
        <taxon>Aureococcus</taxon>
    </lineage>
</organism>
<dbReference type="RefSeq" id="XP_009033945.1">
    <property type="nucleotide sequence ID" value="XM_009035697.1"/>
</dbReference>
<dbReference type="Gene3D" id="3.90.660.50">
    <property type="match status" value="1"/>
</dbReference>
<sequence>MAALATSAPRWLACLAVCAALQAPTTGRARTASVRAAARDGTSDVVVVGSGIGGLSAAALLAKYGYSVTVCESHDRIGGCAHGFERRTAAGSFHFDSGPSLFSGCSAPSSNPLRQVLDAVGETPEWASYDEWVMYLPEGEFRTRSGDRAAFEAELRRLGGASAAADWRRLLAANEALAEVVGGVPPIALRADPGAAATALAPYAPKLDPALMARFGLELLTKGIDPSGPFSRVLDAANVPPTSLVYRWFDFLAFALSGLPVTETSAAAVSFMIKEFFADGAVMDAPLGGSPAIADALARAVTSRGGEVLTRAHVDEFVMEDGACVGCRLRDGSVRRAREAVVSNAPVWQTLNLVPAAARPPRLEGTCLDAANTPMTGSFLHLHVGFDAAGLPEDLGVHHIVVADWDEPIDARDNCVFVAIPSTLDGGAAPDGHHVLHAYLPATEPYADWAGLDRASAEYKAKKEARAEVLWKAVERFIPDIRRRAVVSSVGTPLTHERFLRREGGTFGPAFKAGDRAFPGHKAPVDGLFCCGDSTFPGIGVPAVAGSGIAVAHAIAPVGKHLALLSEMRRAGTLA</sequence>
<dbReference type="OMA" id="GPSFYCG"/>
<dbReference type="GO" id="GO:0016491">
    <property type="term" value="F:oxidoreductase activity"/>
    <property type="evidence" value="ECO:0007669"/>
    <property type="project" value="InterPro"/>
</dbReference>
<name>F0XZM1_AURAN</name>
<gene>
    <name evidence="3" type="ORF">AURANDRAFT_21551</name>
</gene>
<feature type="signal peptide" evidence="1">
    <location>
        <begin position="1"/>
        <end position="27"/>
    </location>
</feature>
<dbReference type="GO" id="GO:0016116">
    <property type="term" value="P:carotenoid metabolic process"/>
    <property type="evidence" value="ECO:0007669"/>
    <property type="project" value="InterPro"/>
</dbReference>
<dbReference type="KEGG" id="aaf:AURANDRAFT_21551"/>
<reference evidence="3 4" key="1">
    <citation type="journal article" date="2011" name="Proc. Natl. Acad. Sci. U.S.A.">
        <title>Niche of harmful alga Aureococcus anophagefferens revealed through ecogenomics.</title>
        <authorList>
            <person name="Gobler C.J."/>
            <person name="Berry D.L."/>
            <person name="Dyhrman S.T."/>
            <person name="Wilhelm S.W."/>
            <person name="Salamov A."/>
            <person name="Lobanov A.V."/>
            <person name="Zhang Y."/>
            <person name="Collier J.L."/>
            <person name="Wurch L.L."/>
            <person name="Kustka A.B."/>
            <person name="Dill B.D."/>
            <person name="Shah M."/>
            <person name="VerBerkmoes N.C."/>
            <person name="Kuo A."/>
            <person name="Terry A."/>
            <person name="Pangilinan J."/>
            <person name="Lindquist E.A."/>
            <person name="Lucas S."/>
            <person name="Paulsen I.T."/>
            <person name="Hattenrath-Lehmann T.K."/>
            <person name="Talmage S.C."/>
            <person name="Walker E.A."/>
            <person name="Koch F."/>
            <person name="Burson A.M."/>
            <person name="Marcoval M.A."/>
            <person name="Tang Y.Z."/>
            <person name="Lecleir G.R."/>
            <person name="Coyne K.J."/>
            <person name="Berg G.M."/>
            <person name="Bertrand E.M."/>
            <person name="Saito M.A."/>
            <person name="Gladyshev V.N."/>
            <person name="Grigoriev I.V."/>
        </authorList>
    </citation>
    <scope>NUCLEOTIDE SEQUENCE [LARGE SCALE GENOMIC DNA]</scope>
    <source>
        <strain evidence="4">CCMP 1984</strain>
    </source>
</reference>
<dbReference type="Pfam" id="PF01593">
    <property type="entry name" value="Amino_oxidase"/>
    <property type="match status" value="1"/>
</dbReference>
<proteinExistence type="predicted"/>
<dbReference type="PANTHER" id="PTHR46313:SF3">
    <property type="entry name" value="PROLYCOPENE ISOMERASE, CHLOROPLASTIC"/>
    <property type="match status" value="1"/>
</dbReference>
<keyword evidence="4" id="KW-1185">Reference proteome</keyword>
<evidence type="ECO:0000313" key="3">
    <source>
        <dbReference type="EMBL" id="EGB11594.1"/>
    </source>
</evidence>
<dbReference type="SUPFAM" id="SSF51905">
    <property type="entry name" value="FAD/NAD(P)-binding domain"/>
    <property type="match status" value="1"/>
</dbReference>
<dbReference type="GeneID" id="20219460"/>
<dbReference type="AlphaFoldDB" id="F0XZM1"/>
<dbReference type="Proteomes" id="UP000002729">
    <property type="component" value="Unassembled WGS sequence"/>
</dbReference>
<dbReference type="Gene3D" id="3.50.50.60">
    <property type="entry name" value="FAD/NAD(P)-binding domain"/>
    <property type="match status" value="2"/>
</dbReference>
<evidence type="ECO:0000313" key="4">
    <source>
        <dbReference type="Proteomes" id="UP000002729"/>
    </source>
</evidence>
<dbReference type="InterPro" id="IPR002937">
    <property type="entry name" value="Amino_oxidase"/>
</dbReference>
<evidence type="ECO:0000256" key="1">
    <source>
        <dbReference type="SAM" id="SignalP"/>
    </source>
</evidence>
<keyword evidence="1" id="KW-0732">Signal</keyword>
<dbReference type="OrthoDB" id="7777654at2759"/>
<dbReference type="PANTHER" id="PTHR46313">
    <property type="match status" value="1"/>
</dbReference>
<accession>F0XZM1</accession>
<dbReference type="InParanoid" id="F0XZM1"/>
<feature type="chain" id="PRO_5003260587" description="Amine oxidase domain-containing protein" evidence="1">
    <location>
        <begin position="28"/>
        <end position="575"/>
    </location>
</feature>